<sequence length="717" mass="77522">MVSKTSDTVCDDDGDNSRNSSRFLLQVEKDGGERQEKEQPGEESDTTSVGADTLICGPRFPTLKDVDVFNLRASAGMGAFLYQQQPTTVLDNGTEEPVWVKRDSSKHDQLENSHVCNKIHHQDTQQKSNNRQDRSGNATVQGRRVDREQGQNQTTERDRRRSESTAKDTGSGGPEDTQAAAPDGGWGWMIVLSGFIVEICLGGFARAVGVFFVEFVDAFGVGSADISWSISIMCGITFCGGLGFALVYNPTFIIIGQYFHQKRHLAYAMMVTGTGVGGFIFSPVFQLLIDQYGWRGAIIVQAGVTLNLCVAAALMRPLQASPVVHRPSQAYISQGSLSTVSQHADSDHPNNTTPTIYVAAPLERDEAEDKVSQKTSVEIEEETPQDQQDSVAPGSPVPHGRRARQRGVSECSIGAVSLRLLESASSQESLPCIPEMTDEDASQKRLESVSVHVLRTARSHMSLSRRVLYSSQRMLDVLSRSETLLSLSSQLTYETTIHSTLAGKPGLSIRSVVATIFDPSLIKSVSFVLLNISFFLFHLGYLVPGIGVVPRAQRAGIEETRVSFLPSIISISDLVGRLFSGGLSKVPGCTRTFQFITLNVVIAVGAVVFPVTQTYSGMAAYAVWHGLANGLCYPLIPTLVVDVAGVERIASAMGLVMFITSIGLTLGLPTAGILYDTTGSYDASFYFVGACFLMSAAVMAFSHILSIRRQDGVPEGS</sequence>
<feature type="domain" description="Major facilitator superfamily (MFS) profile" evidence="4">
    <location>
        <begin position="526"/>
        <end position="717"/>
    </location>
</feature>
<feature type="transmembrane region" description="Helical" evidence="3">
    <location>
        <begin position="265"/>
        <end position="288"/>
    </location>
</feature>
<evidence type="ECO:0000256" key="3">
    <source>
        <dbReference type="SAM" id="Phobius"/>
    </source>
</evidence>
<dbReference type="Gene3D" id="1.20.1250.20">
    <property type="entry name" value="MFS general substrate transporter like domains"/>
    <property type="match status" value="2"/>
</dbReference>
<dbReference type="AlphaFoldDB" id="A0A6P4YPX0"/>
<feature type="transmembrane region" description="Helical" evidence="3">
    <location>
        <begin position="652"/>
        <end position="673"/>
    </location>
</feature>
<evidence type="ECO:0000256" key="1">
    <source>
        <dbReference type="ARBA" id="ARBA00004141"/>
    </source>
</evidence>
<proteinExistence type="predicted"/>
<dbReference type="RefSeq" id="XP_019619231.1">
    <property type="nucleotide sequence ID" value="XM_019763672.1"/>
</dbReference>
<dbReference type="SUPFAM" id="SSF103473">
    <property type="entry name" value="MFS general substrate transporter"/>
    <property type="match status" value="1"/>
</dbReference>
<evidence type="ECO:0000256" key="2">
    <source>
        <dbReference type="SAM" id="MobiDB-lite"/>
    </source>
</evidence>
<feature type="transmembrane region" description="Helical" evidence="3">
    <location>
        <begin position="618"/>
        <end position="640"/>
    </location>
</feature>
<dbReference type="InterPro" id="IPR036259">
    <property type="entry name" value="MFS_trans_sf"/>
</dbReference>
<dbReference type="OrthoDB" id="6509908at2759"/>
<evidence type="ECO:0000313" key="5">
    <source>
        <dbReference type="Proteomes" id="UP000515135"/>
    </source>
</evidence>
<feature type="region of interest" description="Disordered" evidence="2">
    <location>
        <begin position="361"/>
        <end position="408"/>
    </location>
</feature>
<name>A0A6P4YPX0_BRABE</name>
<feature type="compositionally biased region" description="Basic and acidic residues" evidence="2">
    <location>
        <begin position="121"/>
        <end position="134"/>
    </location>
</feature>
<feature type="transmembrane region" description="Helical" evidence="3">
    <location>
        <begin position="294"/>
        <end position="315"/>
    </location>
</feature>
<organism evidence="5 6">
    <name type="scientific">Branchiostoma belcheri</name>
    <name type="common">Amphioxus</name>
    <dbReference type="NCBI Taxonomy" id="7741"/>
    <lineage>
        <taxon>Eukaryota</taxon>
        <taxon>Metazoa</taxon>
        <taxon>Chordata</taxon>
        <taxon>Cephalochordata</taxon>
        <taxon>Leptocardii</taxon>
        <taxon>Amphioxiformes</taxon>
        <taxon>Branchiostomatidae</taxon>
        <taxon>Branchiostoma</taxon>
    </lineage>
</organism>
<feature type="transmembrane region" description="Helical" evidence="3">
    <location>
        <begin position="685"/>
        <end position="705"/>
    </location>
</feature>
<comment type="subcellular location">
    <subcellularLocation>
        <location evidence="1">Membrane</location>
        <topology evidence="1">Multi-pass membrane protein</topology>
    </subcellularLocation>
</comment>
<reference evidence="6" key="1">
    <citation type="submission" date="2025-08" db="UniProtKB">
        <authorList>
            <consortium name="RefSeq"/>
        </authorList>
    </citation>
    <scope>IDENTIFICATION</scope>
    <source>
        <tissue evidence="6">Gonad</tissue>
    </source>
</reference>
<gene>
    <name evidence="6" type="primary">LOC109466069</name>
</gene>
<dbReference type="InterPro" id="IPR011701">
    <property type="entry name" value="MFS"/>
</dbReference>
<dbReference type="KEGG" id="bbel:109466069"/>
<feature type="compositionally biased region" description="Basic and acidic residues" evidence="2">
    <location>
        <begin position="143"/>
        <end position="166"/>
    </location>
</feature>
<feature type="region of interest" description="Disordered" evidence="2">
    <location>
        <begin position="121"/>
        <end position="181"/>
    </location>
</feature>
<feature type="transmembrane region" description="Helical" evidence="3">
    <location>
        <begin position="186"/>
        <end position="208"/>
    </location>
</feature>
<feature type="region of interest" description="Disordered" evidence="2">
    <location>
        <begin position="336"/>
        <end position="355"/>
    </location>
</feature>
<feature type="compositionally biased region" description="Basic and acidic residues" evidence="2">
    <location>
        <begin position="362"/>
        <end position="372"/>
    </location>
</feature>
<evidence type="ECO:0000313" key="6">
    <source>
        <dbReference type="RefSeq" id="XP_019619231.1"/>
    </source>
</evidence>
<keyword evidence="5" id="KW-1185">Reference proteome</keyword>
<feature type="compositionally biased region" description="Basic and acidic residues" evidence="2">
    <location>
        <begin position="27"/>
        <end position="40"/>
    </location>
</feature>
<dbReference type="Proteomes" id="UP000515135">
    <property type="component" value="Unplaced"/>
</dbReference>
<evidence type="ECO:0000259" key="4">
    <source>
        <dbReference type="PROSITE" id="PS50850"/>
    </source>
</evidence>
<dbReference type="PROSITE" id="PS50850">
    <property type="entry name" value="MFS"/>
    <property type="match status" value="1"/>
</dbReference>
<dbReference type="Pfam" id="PF07690">
    <property type="entry name" value="MFS_1"/>
    <property type="match status" value="2"/>
</dbReference>
<dbReference type="FunFam" id="1.20.1250.20:FF:001326">
    <property type="entry name" value="Uncharacterized protein"/>
    <property type="match status" value="1"/>
</dbReference>
<dbReference type="InterPro" id="IPR020846">
    <property type="entry name" value="MFS_dom"/>
</dbReference>
<dbReference type="PANTHER" id="PTHR11360">
    <property type="entry name" value="MONOCARBOXYLATE TRANSPORTER"/>
    <property type="match status" value="1"/>
</dbReference>
<dbReference type="GO" id="GO:0008028">
    <property type="term" value="F:monocarboxylic acid transmembrane transporter activity"/>
    <property type="evidence" value="ECO:0007669"/>
    <property type="project" value="TreeGrafter"/>
</dbReference>
<dbReference type="PANTHER" id="PTHR11360:SF316">
    <property type="entry name" value="MONOCARBOXYLATE TRANSPORTER 12-LIKE"/>
    <property type="match status" value="1"/>
</dbReference>
<feature type="transmembrane region" description="Helical" evidence="3">
    <location>
        <begin position="228"/>
        <end position="253"/>
    </location>
</feature>
<protein>
    <submittedName>
        <fullName evidence="6">Uncharacterized protein LOC109466069</fullName>
    </submittedName>
</protein>
<dbReference type="GeneID" id="109466069"/>
<accession>A0A6P4YPX0</accession>
<dbReference type="InterPro" id="IPR050327">
    <property type="entry name" value="Proton-linked_MCT"/>
</dbReference>
<feature type="transmembrane region" description="Helical" evidence="3">
    <location>
        <begin position="525"/>
        <end position="543"/>
    </location>
</feature>
<keyword evidence="3" id="KW-1133">Transmembrane helix</keyword>
<keyword evidence="3" id="KW-0472">Membrane</keyword>
<feature type="transmembrane region" description="Helical" evidence="3">
    <location>
        <begin position="592"/>
        <end position="612"/>
    </location>
</feature>
<keyword evidence="3" id="KW-0812">Transmembrane</keyword>
<feature type="region of interest" description="Disordered" evidence="2">
    <location>
        <begin position="1"/>
        <end position="53"/>
    </location>
</feature>
<dbReference type="GO" id="GO:0016020">
    <property type="term" value="C:membrane"/>
    <property type="evidence" value="ECO:0007669"/>
    <property type="project" value="UniProtKB-SubCell"/>
</dbReference>